<dbReference type="EMBL" id="LVKI01000052">
    <property type="protein sequence ID" value="OAQ06715.1"/>
    <property type="molecule type" value="Genomic_DNA"/>
</dbReference>
<gene>
    <name evidence="1" type="ORF">A3O14_07565</name>
</gene>
<protein>
    <submittedName>
        <fullName evidence="1">Uncharacterized protein</fullName>
    </submittedName>
</protein>
<comment type="caution">
    <text evidence="1">The sequence shown here is derived from an EMBL/GenBank/DDBJ whole genome shotgun (WGS) entry which is preliminary data.</text>
</comment>
<dbReference type="Proteomes" id="UP000078520">
    <property type="component" value="Unassembled WGS sequence"/>
</dbReference>
<organism evidence="1 2">
    <name type="scientific">Ligilactobacillus aviarius</name>
    <dbReference type="NCBI Taxonomy" id="1606"/>
    <lineage>
        <taxon>Bacteria</taxon>
        <taxon>Bacillati</taxon>
        <taxon>Bacillota</taxon>
        <taxon>Bacilli</taxon>
        <taxon>Lactobacillales</taxon>
        <taxon>Lactobacillaceae</taxon>
        <taxon>Ligilactobacillus</taxon>
    </lineage>
</organism>
<dbReference type="AlphaFoldDB" id="A0A179C2Q3"/>
<accession>A0A179C2Q3</accession>
<name>A0A179C2Q3_9LACO</name>
<evidence type="ECO:0000313" key="2">
    <source>
        <dbReference type="Proteomes" id="UP000078520"/>
    </source>
</evidence>
<dbReference type="RefSeq" id="WP_064208397.1">
    <property type="nucleotide sequence ID" value="NZ_LVKC01000003.1"/>
</dbReference>
<evidence type="ECO:0000313" key="1">
    <source>
        <dbReference type="EMBL" id="OAQ06715.1"/>
    </source>
</evidence>
<reference evidence="2" key="1">
    <citation type="submission" date="2016-03" db="EMBL/GenBank/DDBJ databases">
        <authorList>
            <person name="Johnson T.J."/>
            <person name="Youmans B."/>
            <person name="Case K."/>
            <person name="Noll S."/>
        </authorList>
    </citation>
    <scope>NUCLEOTIDE SEQUENCE [LARGE SCALE GENOMIC DNA]</scope>
    <source>
        <strain evidence="2">UMNLAv8</strain>
    </source>
</reference>
<sequence length="135" mass="15758">MINLLIVDLQEIKRVGKQLLNSQKRLNNLDEYLDKIKHKRTYKPAFPLKLFIHKDIVDDISEPQEIVNYNKAVEDYNSELEQGLQLSNRYKALKNEIGMLVEELTLDDVEKLCLTTNIASEQAKEIYRTLKELPA</sequence>
<proteinExistence type="predicted"/>